<accession>A0A9X8R067</accession>
<proteinExistence type="predicted"/>
<protein>
    <submittedName>
        <fullName evidence="2">Uncharacterized protein</fullName>
    </submittedName>
</protein>
<dbReference type="Proteomes" id="UP000184388">
    <property type="component" value="Unassembled WGS sequence"/>
</dbReference>
<dbReference type="RefSeq" id="WP_073449820.1">
    <property type="nucleotide sequence ID" value="NZ_FRBK01000034.1"/>
</dbReference>
<feature type="region of interest" description="Disordered" evidence="1">
    <location>
        <begin position="196"/>
        <end position="225"/>
    </location>
</feature>
<name>A0A9X8R067_9ACTN</name>
<feature type="compositionally biased region" description="Basic and acidic residues" evidence="1">
    <location>
        <begin position="212"/>
        <end position="225"/>
    </location>
</feature>
<evidence type="ECO:0000256" key="1">
    <source>
        <dbReference type="SAM" id="MobiDB-lite"/>
    </source>
</evidence>
<dbReference type="EMBL" id="FRBK01000034">
    <property type="protein sequence ID" value="SHN31444.1"/>
    <property type="molecule type" value="Genomic_DNA"/>
</dbReference>
<gene>
    <name evidence="2" type="ORF">SAMN05216268_13417</name>
</gene>
<comment type="caution">
    <text evidence="2">The sequence shown here is derived from an EMBL/GenBank/DDBJ whole genome shotgun (WGS) entry which is preliminary data.</text>
</comment>
<evidence type="ECO:0000313" key="2">
    <source>
        <dbReference type="EMBL" id="SHN31444.1"/>
    </source>
</evidence>
<evidence type="ECO:0000313" key="3">
    <source>
        <dbReference type="Proteomes" id="UP000184388"/>
    </source>
</evidence>
<organism evidence="2 3">
    <name type="scientific">Streptomyces yunnanensis</name>
    <dbReference type="NCBI Taxonomy" id="156453"/>
    <lineage>
        <taxon>Bacteria</taxon>
        <taxon>Bacillati</taxon>
        <taxon>Actinomycetota</taxon>
        <taxon>Actinomycetes</taxon>
        <taxon>Kitasatosporales</taxon>
        <taxon>Streptomycetaceae</taxon>
        <taxon>Streptomyces</taxon>
    </lineage>
</organism>
<dbReference type="AlphaFoldDB" id="A0A9X8R067"/>
<sequence>MGQPVLERADFHATRASTAARLVNIAHNAPRRLLRSRTRADGISLNPLGLDDMVLDPRLGLPLAVLAAAAQRGEDRPVMALTPNAAANVAAYGAPVRRWGGMQLRYALHGRIPYDEPALRWLFEVHRVTPQLQNLFTDWCLSLCAWRERAGIAPARLASLLKFLRRSASPGLSYPRTRCWPSCGAVSRLATDGGSCCPRAGPRPRPPHGRTRFRDGPQKGDLDDE</sequence>
<reference evidence="3" key="1">
    <citation type="submission" date="2016-11" db="EMBL/GenBank/DDBJ databases">
        <authorList>
            <person name="Jaros S."/>
            <person name="Januszkiewicz K."/>
            <person name="Wedrychowicz H."/>
        </authorList>
    </citation>
    <scope>NUCLEOTIDE SEQUENCE [LARGE SCALE GENOMIC DNA]</scope>
    <source>
        <strain evidence="3">CGMCC 4.3555</strain>
    </source>
</reference>